<evidence type="ECO:0000313" key="2">
    <source>
        <dbReference type="EMBL" id="OUJ71912.1"/>
    </source>
</evidence>
<accession>A0A243W9J5</accession>
<evidence type="ECO:0008006" key="4">
    <source>
        <dbReference type="Google" id="ProtNLM"/>
    </source>
</evidence>
<feature type="compositionally biased region" description="Basic residues" evidence="1">
    <location>
        <begin position="175"/>
        <end position="185"/>
    </location>
</feature>
<proteinExistence type="predicted"/>
<dbReference type="EMBL" id="MTSE01000013">
    <property type="protein sequence ID" value="OUJ71912.1"/>
    <property type="molecule type" value="Genomic_DNA"/>
</dbReference>
<dbReference type="RefSeq" id="WP_179197761.1">
    <property type="nucleotide sequence ID" value="NZ_MTSE01000013.1"/>
</dbReference>
<comment type="caution">
    <text evidence="2">The sequence shown here is derived from an EMBL/GenBank/DDBJ whole genome shotgun (WGS) entry which is preliminary data.</text>
</comment>
<reference evidence="2 3" key="1">
    <citation type="submission" date="2017-01" db="EMBL/GenBank/DDBJ databases">
        <title>A new Hymenobacter.</title>
        <authorList>
            <person name="Liang Y."/>
            <person name="Feng F."/>
        </authorList>
    </citation>
    <scope>NUCLEOTIDE SEQUENCE [LARGE SCALE GENOMIC DNA]</scope>
    <source>
        <strain evidence="2">MIMBbqt21</strain>
    </source>
</reference>
<protein>
    <recommendedName>
        <fullName evidence="4">DUF4126 domain-containing protein</fullName>
    </recommendedName>
</protein>
<feature type="region of interest" description="Disordered" evidence="1">
    <location>
        <begin position="159"/>
        <end position="185"/>
    </location>
</feature>
<evidence type="ECO:0000256" key="1">
    <source>
        <dbReference type="SAM" id="MobiDB-lite"/>
    </source>
</evidence>
<sequence>MATKFWQTVGLGVLAGMRSMTAPALLSHSLANNPSKKLGKSRLRFLQSPTTATVLKVMAGGEMVGDKLPNAPDRTVPPVLGGRIVSGALVGAATYRAAGGKALQGALLGSAAAVAATYGALALRKYLGKATGLPDTVWGLTEDATTVASGLALLKNPNYSKKNAREAKRKDVKVPKAKRPRLPHA</sequence>
<dbReference type="AlphaFoldDB" id="A0A243W9J5"/>
<gene>
    <name evidence="2" type="ORF">BXP70_20005</name>
</gene>
<dbReference type="Proteomes" id="UP000194873">
    <property type="component" value="Unassembled WGS sequence"/>
</dbReference>
<name>A0A243W9J5_9BACT</name>
<evidence type="ECO:0000313" key="3">
    <source>
        <dbReference type="Proteomes" id="UP000194873"/>
    </source>
</evidence>
<feature type="compositionally biased region" description="Basic and acidic residues" evidence="1">
    <location>
        <begin position="163"/>
        <end position="174"/>
    </location>
</feature>
<keyword evidence="3" id="KW-1185">Reference proteome</keyword>
<organism evidence="2 3">
    <name type="scientific">Hymenobacter crusticola</name>
    <dbReference type="NCBI Taxonomy" id="1770526"/>
    <lineage>
        <taxon>Bacteria</taxon>
        <taxon>Pseudomonadati</taxon>
        <taxon>Bacteroidota</taxon>
        <taxon>Cytophagia</taxon>
        <taxon>Cytophagales</taxon>
        <taxon>Hymenobacteraceae</taxon>
        <taxon>Hymenobacter</taxon>
    </lineage>
</organism>